<dbReference type="RefSeq" id="WP_013157111.1">
    <property type="nucleotide sequence ID" value="NC_014212.1"/>
</dbReference>
<dbReference type="InterPro" id="IPR016942">
    <property type="entry name" value="UCP030042"/>
</dbReference>
<evidence type="ECO:0000256" key="1">
    <source>
        <dbReference type="SAM" id="Phobius"/>
    </source>
</evidence>
<dbReference type="InterPro" id="IPR025508">
    <property type="entry name" value="DUF4395"/>
</dbReference>
<keyword evidence="1" id="KW-1133">Transmembrane helix</keyword>
<dbReference type="EMBL" id="CP002042">
    <property type="protein sequence ID" value="ADH62519.1"/>
    <property type="molecule type" value="Genomic_DNA"/>
</dbReference>
<dbReference type="Proteomes" id="UP000001916">
    <property type="component" value="Chromosome"/>
</dbReference>
<dbReference type="PIRSF" id="PIRSF030042">
    <property type="entry name" value="UCP030042"/>
    <property type="match status" value="1"/>
</dbReference>
<accession>D7BAJ7</accession>
<reference evidence="3 4" key="1">
    <citation type="journal article" date="2010" name="Stand. Genomic Sci.">
        <title>Complete genome sequence of Meiothermus silvanus type strain (VI-R2).</title>
        <authorList>
            <person name="Sikorski J."/>
            <person name="Tindall B.J."/>
            <person name="Lowry S."/>
            <person name="Lucas S."/>
            <person name="Nolan M."/>
            <person name="Copeland A."/>
            <person name="Glavina Del Rio T."/>
            <person name="Tice H."/>
            <person name="Cheng J.F."/>
            <person name="Han C."/>
            <person name="Pitluck S."/>
            <person name="Liolios K."/>
            <person name="Ivanova N."/>
            <person name="Mavromatis K."/>
            <person name="Mikhailova N."/>
            <person name="Pati A."/>
            <person name="Goodwin L."/>
            <person name="Chen A."/>
            <person name="Palaniappan K."/>
            <person name="Land M."/>
            <person name="Hauser L."/>
            <person name="Chang Y.J."/>
            <person name="Jeffries C.D."/>
            <person name="Rohde M."/>
            <person name="Goker M."/>
            <person name="Woyke T."/>
            <person name="Bristow J."/>
            <person name="Eisen J.A."/>
            <person name="Markowitz V."/>
            <person name="Hugenholtz P."/>
            <person name="Kyrpides N.C."/>
            <person name="Klenk H.P."/>
            <person name="Lapidus A."/>
        </authorList>
    </citation>
    <scope>NUCLEOTIDE SEQUENCE [LARGE SCALE GENOMIC DNA]</scope>
    <source>
        <strain evidence="4">ATCC 700542 / DSM 9946 / VI-R2</strain>
    </source>
</reference>
<dbReference type="eggNOG" id="ENOG5032XUQ">
    <property type="taxonomic scope" value="Bacteria"/>
</dbReference>
<feature type="domain" description="DUF4395" evidence="2">
    <location>
        <begin position="3"/>
        <end position="124"/>
    </location>
</feature>
<dbReference type="OrthoDB" id="33107at2"/>
<dbReference type="AlphaFoldDB" id="D7BAJ7"/>
<sequence length="133" mass="14864">MSDRNQLRFNQTLLTVLVPGALLLQQPWVVGVLFVLMVSQHLPYDLMALLKRVLRIPRQPVDEDPRPHRFARTVGAVFLGLSGLLFLLGVPVAGWGLAIIVALLAAINLTTGFCLGCFLYFQLRLLRFRLGAR</sequence>
<evidence type="ECO:0000259" key="2">
    <source>
        <dbReference type="Pfam" id="PF14340"/>
    </source>
</evidence>
<organism evidence="3 4">
    <name type="scientific">Allomeiothermus silvanus (strain ATCC 700542 / DSM 9946 / NBRC 106475 / NCIMB 13440 / VI-R2)</name>
    <name type="common">Thermus silvanus</name>
    <dbReference type="NCBI Taxonomy" id="526227"/>
    <lineage>
        <taxon>Bacteria</taxon>
        <taxon>Thermotogati</taxon>
        <taxon>Deinococcota</taxon>
        <taxon>Deinococci</taxon>
        <taxon>Thermales</taxon>
        <taxon>Thermaceae</taxon>
        <taxon>Allomeiothermus</taxon>
    </lineage>
</organism>
<evidence type="ECO:0000313" key="4">
    <source>
        <dbReference type="Proteomes" id="UP000001916"/>
    </source>
</evidence>
<dbReference type="KEGG" id="msv:Mesil_0597"/>
<evidence type="ECO:0000313" key="3">
    <source>
        <dbReference type="EMBL" id="ADH62519.1"/>
    </source>
</evidence>
<dbReference type="Pfam" id="PF14340">
    <property type="entry name" value="DUF4395"/>
    <property type="match status" value="1"/>
</dbReference>
<gene>
    <name evidence="3" type="ordered locus">Mesil_0597</name>
</gene>
<feature type="transmembrane region" description="Helical" evidence="1">
    <location>
        <begin position="95"/>
        <end position="121"/>
    </location>
</feature>
<keyword evidence="1" id="KW-0472">Membrane</keyword>
<dbReference type="STRING" id="526227.Mesil_0597"/>
<keyword evidence="4" id="KW-1185">Reference proteome</keyword>
<keyword evidence="1" id="KW-0812">Transmembrane</keyword>
<dbReference type="HOGENOM" id="CLU_115719_3_0_0"/>
<feature type="transmembrane region" description="Helical" evidence="1">
    <location>
        <begin position="70"/>
        <end position="89"/>
    </location>
</feature>
<name>D7BAJ7_ALLS1</name>
<protein>
    <recommendedName>
        <fullName evidence="2">DUF4395 domain-containing protein</fullName>
    </recommendedName>
</protein>
<proteinExistence type="predicted"/>